<organism evidence="6 7">
    <name type="scientific">Hydnomerulius pinastri MD-312</name>
    <dbReference type="NCBI Taxonomy" id="994086"/>
    <lineage>
        <taxon>Eukaryota</taxon>
        <taxon>Fungi</taxon>
        <taxon>Dikarya</taxon>
        <taxon>Basidiomycota</taxon>
        <taxon>Agaricomycotina</taxon>
        <taxon>Agaricomycetes</taxon>
        <taxon>Agaricomycetidae</taxon>
        <taxon>Boletales</taxon>
        <taxon>Boletales incertae sedis</taxon>
        <taxon>Leucogyrophana</taxon>
    </lineage>
</organism>
<dbReference type="EMBL" id="KN839848">
    <property type="protein sequence ID" value="KIJ63993.1"/>
    <property type="molecule type" value="Genomic_DNA"/>
</dbReference>
<feature type="domain" description="HMG box" evidence="5">
    <location>
        <begin position="79"/>
        <end position="147"/>
    </location>
</feature>
<dbReference type="PANTHER" id="PTHR10270">
    <property type="entry name" value="SOX TRANSCRIPTION FACTOR"/>
    <property type="match status" value="1"/>
</dbReference>
<keyword evidence="2" id="KW-0804">Transcription</keyword>
<feature type="compositionally biased region" description="Polar residues" evidence="4">
    <location>
        <begin position="220"/>
        <end position="236"/>
    </location>
</feature>
<keyword evidence="1 3" id="KW-0238">DNA-binding</keyword>
<accession>A0A0C9W8S9</accession>
<reference evidence="6 7" key="1">
    <citation type="submission" date="2014-04" db="EMBL/GenBank/DDBJ databases">
        <title>Evolutionary Origins and Diversification of the Mycorrhizal Mutualists.</title>
        <authorList>
            <consortium name="DOE Joint Genome Institute"/>
            <consortium name="Mycorrhizal Genomics Consortium"/>
            <person name="Kohler A."/>
            <person name="Kuo A."/>
            <person name="Nagy L.G."/>
            <person name="Floudas D."/>
            <person name="Copeland A."/>
            <person name="Barry K.W."/>
            <person name="Cichocki N."/>
            <person name="Veneault-Fourrey C."/>
            <person name="LaButti K."/>
            <person name="Lindquist E.A."/>
            <person name="Lipzen A."/>
            <person name="Lundell T."/>
            <person name="Morin E."/>
            <person name="Murat C."/>
            <person name="Riley R."/>
            <person name="Ohm R."/>
            <person name="Sun H."/>
            <person name="Tunlid A."/>
            <person name="Henrissat B."/>
            <person name="Grigoriev I.V."/>
            <person name="Hibbett D.S."/>
            <person name="Martin F."/>
        </authorList>
    </citation>
    <scope>NUCLEOTIDE SEQUENCE [LARGE SCALE GENOMIC DNA]</scope>
    <source>
        <strain evidence="6 7">MD-312</strain>
    </source>
</reference>
<evidence type="ECO:0000256" key="1">
    <source>
        <dbReference type="ARBA" id="ARBA00023125"/>
    </source>
</evidence>
<protein>
    <recommendedName>
        <fullName evidence="5">HMG box domain-containing protein</fullName>
    </recommendedName>
</protein>
<dbReference type="Proteomes" id="UP000053820">
    <property type="component" value="Unassembled WGS sequence"/>
</dbReference>
<feature type="compositionally biased region" description="Low complexity" evidence="4">
    <location>
        <begin position="477"/>
        <end position="491"/>
    </location>
</feature>
<evidence type="ECO:0000259" key="5">
    <source>
        <dbReference type="PROSITE" id="PS50118"/>
    </source>
</evidence>
<dbReference type="InterPro" id="IPR009071">
    <property type="entry name" value="HMG_box_dom"/>
</dbReference>
<evidence type="ECO:0000256" key="3">
    <source>
        <dbReference type="PROSITE-ProRule" id="PRU00267"/>
    </source>
</evidence>
<dbReference type="GO" id="GO:0030154">
    <property type="term" value="P:cell differentiation"/>
    <property type="evidence" value="ECO:0007669"/>
    <property type="project" value="TreeGrafter"/>
</dbReference>
<feature type="region of interest" description="Disordered" evidence="4">
    <location>
        <begin position="252"/>
        <end position="503"/>
    </location>
</feature>
<dbReference type="SMART" id="SM00398">
    <property type="entry name" value="HMG"/>
    <property type="match status" value="1"/>
</dbReference>
<dbReference type="Gene3D" id="1.10.30.10">
    <property type="entry name" value="High mobility group box domain"/>
    <property type="match status" value="1"/>
</dbReference>
<feature type="compositionally biased region" description="Basic residues" evidence="4">
    <location>
        <begin position="149"/>
        <end position="160"/>
    </location>
</feature>
<dbReference type="PROSITE" id="PS50118">
    <property type="entry name" value="HMG_BOX_2"/>
    <property type="match status" value="1"/>
</dbReference>
<dbReference type="InterPro" id="IPR036910">
    <property type="entry name" value="HMG_box_dom_sf"/>
</dbReference>
<dbReference type="OrthoDB" id="1919336at2759"/>
<evidence type="ECO:0000256" key="4">
    <source>
        <dbReference type="SAM" id="MobiDB-lite"/>
    </source>
</evidence>
<dbReference type="GO" id="GO:0005634">
    <property type="term" value="C:nucleus"/>
    <property type="evidence" value="ECO:0007669"/>
    <property type="project" value="UniProtKB-UniRule"/>
</dbReference>
<feature type="DNA-binding region" description="HMG box" evidence="3">
    <location>
        <begin position="79"/>
        <end position="147"/>
    </location>
</feature>
<dbReference type="PANTHER" id="PTHR10270:SF161">
    <property type="entry name" value="SEX-DETERMINING REGION Y PROTEIN"/>
    <property type="match status" value="1"/>
</dbReference>
<feature type="compositionally biased region" description="Polar residues" evidence="4">
    <location>
        <begin position="367"/>
        <end position="396"/>
    </location>
</feature>
<dbReference type="SUPFAM" id="SSF47095">
    <property type="entry name" value="HMG-box"/>
    <property type="match status" value="1"/>
</dbReference>
<feature type="compositionally biased region" description="Basic and acidic residues" evidence="4">
    <location>
        <begin position="1"/>
        <end position="15"/>
    </location>
</feature>
<dbReference type="Pfam" id="PF00505">
    <property type="entry name" value="HMG_box"/>
    <property type="match status" value="1"/>
</dbReference>
<sequence>MHRYNPELEGRHAPVAEHSGAFNASLKELGRVDDQGSPSGSEDDAGYPVYPDAHKMEAEVDDDPNAALTSQTLNADGTPKRPMNAFMIFARRRRPQVSAENQSMRTGEVSKILSREWNAMNLSEKQFYLDQAKLLKDNFNQKYPDYVYRRRPNNSRKRRKTDAGTSLSADHHSVSDAVEDYSGGTEYGDISPVDVAEADESRYGGHEIRYPSLPADGSVYSGSQSRASSYQPSEVSSYRPLGDTRVAYMSSRHGRATPDIGMGPSTSSVSRGSEHSTPYYHPYLPAQHQHHAQTSSYFPDSSGGGEVWPPTRDDQTPLHMQPWPQSSQDQSALVGEDRHRGYAPPGPSHGWVNAGSSESISSSSASGTHTPSYGFPTLNSPFYPNQTNPQENYSSSPAPPLGAPQHYGSVAQMQGSSLPGRSNAAYEGRTYPSHSSLQQAYPPSSSTAMSSYHQQSRNAPLTLPSAQPGSSYSHVQSASPSSPAGSGADSSQLRYWSRDKLDN</sequence>
<feature type="region of interest" description="Disordered" evidence="4">
    <location>
        <begin position="206"/>
        <end position="238"/>
    </location>
</feature>
<evidence type="ECO:0000313" key="7">
    <source>
        <dbReference type="Proteomes" id="UP000053820"/>
    </source>
</evidence>
<dbReference type="AlphaFoldDB" id="A0A0C9W8S9"/>
<feature type="compositionally biased region" description="Polar residues" evidence="4">
    <location>
        <begin position="411"/>
        <end position="420"/>
    </location>
</feature>
<evidence type="ECO:0000256" key="2">
    <source>
        <dbReference type="ARBA" id="ARBA00023163"/>
    </source>
</evidence>
<dbReference type="GO" id="GO:0000978">
    <property type="term" value="F:RNA polymerase II cis-regulatory region sequence-specific DNA binding"/>
    <property type="evidence" value="ECO:0007669"/>
    <property type="project" value="TreeGrafter"/>
</dbReference>
<feature type="compositionally biased region" description="Low complexity" evidence="4">
    <location>
        <begin position="356"/>
        <end position="366"/>
    </location>
</feature>
<feature type="region of interest" description="Disordered" evidence="4">
    <location>
        <begin position="147"/>
        <end position="192"/>
    </location>
</feature>
<evidence type="ECO:0000313" key="6">
    <source>
        <dbReference type="EMBL" id="KIJ63993.1"/>
    </source>
</evidence>
<proteinExistence type="predicted"/>
<keyword evidence="7" id="KW-1185">Reference proteome</keyword>
<dbReference type="InterPro" id="IPR050140">
    <property type="entry name" value="SRY-related_HMG-box_TF-like"/>
</dbReference>
<name>A0A0C9W8S9_9AGAM</name>
<feature type="region of interest" description="Disordered" evidence="4">
    <location>
        <begin position="1"/>
        <end position="81"/>
    </location>
</feature>
<keyword evidence="3" id="KW-0539">Nucleus</keyword>
<dbReference type="GO" id="GO:0001228">
    <property type="term" value="F:DNA-binding transcription activator activity, RNA polymerase II-specific"/>
    <property type="evidence" value="ECO:0007669"/>
    <property type="project" value="TreeGrafter"/>
</dbReference>
<feature type="compositionally biased region" description="Polar residues" evidence="4">
    <location>
        <begin position="432"/>
        <end position="476"/>
    </location>
</feature>
<dbReference type="HOGENOM" id="CLU_028294_0_0_1"/>
<gene>
    <name evidence="6" type="ORF">HYDPIDRAFT_154960</name>
</gene>